<reference evidence="1 2" key="1">
    <citation type="submission" date="2024-06" db="EMBL/GenBank/DDBJ databases">
        <title>The Natural Products Discovery Center: Release of the First 8490 Sequenced Strains for Exploring Actinobacteria Biosynthetic Diversity.</title>
        <authorList>
            <person name="Kalkreuter E."/>
            <person name="Kautsar S.A."/>
            <person name="Yang D."/>
            <person name="Bader C.D."/>
            <person name="Teijaro C.N."/>
            <person name="Fluegel L."/>
            <person name="Davis C.M."/>
            <person name="Simpson J.R."/>
            <person name="Lauterbach L."/>
            <person name="Steele A.D."/>
            <person name="Gui C."/>
            <person name="Meng S."/>
            <person name="Li G."/>
            <person name="Viehrig K."/>
            <person name="Ye F."/>
            <person name="Su P."/>
            <person name="Kiefer A.F."/>
            <person name="Nichols A."/>
            <person name="Cepeda A.J."/>
            <person name="Yan W."/>
            <person name="Fan B."/>
            <person name="Jiang Y."/>
            <person name="Adhikari A."/>
            <person name="Zheng C.-J."/>
            <person name="Schuster L."/>
            <person name="Cowan T.M."/>
            <person name="Smanski M.J."/>
            <person name="Chevrette M.G."/>
            <person name="De Carvalho L.P.S."/>
            <person name="Shen B."/>
        </authorList>
    </citation>
    <scope>NUCLEOTIDE SEQUENCE [LARGE SCALE GENOMIC DNA]</scope>
    <source>
        <strain evidence="1 2">NPDC050403</strain>
    </source>
</reference>
<protein>
    <submittedName>
        <fullName evidence="1">Uncharacterized protein</fullName>
    </submittedName>
</protein>
<evidence type="ECO:0000313" key="1">
    <source>
        <dbReference type="EMBL" id="MEV0711694.1"/>
    </source>
</evidence>
<accession>A0ABV3G1Y8</accession>
<sequence>MTEQTTDEVVEALARHDRALVTALAETLDLTAGLREVFHRAPVRAGCPAAEPQRPLDSAALEPAYSRAWLRLLAVGRPG</sequence>
<keyword evidence="2" id="KW-1185">Reference proteome</keyword>
<comment type="caution">
    <text evidence="1">The sequence shown here is derived from an EMBL/GenBank/DDBJ whole genome shotgun (WGS) entry which is preliminary data.</text>
</comment>
<organism evidence="1 2">
    <name type="scientific">Nocardia aurea</name>
    <dbReference type="NCBI Taxonomy" id="2144174"/>
    <lineage>
        <taxon>Bacteria</taxon>
        <taxon>Bacillati</taxon>
        <taxon>Actinomycetota</taxon>
        <taxon>Actinomycetes</taxon>
        <taxon>Mycobacteriales</taxon>
        <taxon>Nocardiaceae</taxon>
        <taxon>Nocardia</taxon>
    </lineage>
</organism>
<dbReference type="Proteomes" id="UP001551695">
    <property type="component" value="Unassembled WGS sequence"/>
</dbReference>
<gene>
    <name evidence="1" type="ORF">AB0I48_29470</name>
</gene>
<proteinExistence type="predicted"/>
<dbReference type="EMBL" id="JBFAKC010000016">
    <property type="protein sequence ID" value="MEV0711694.1"/>
    <property type="molecule type" value="Genomic_DNA"/>
</dbReference>
<dbReference type="RefSeq" id="WP_355086479.1">
    <property type="nucleotide sequence ID" value="NZ_JBEXKW010000023.1"/>
</dbReference>
<evidence type="ECO:0000313" key="2">
    <source>
        <dbReference type="Proteomes" id="UP001551695"/>
    </source>
</evidence>
<name>A0ABV3G1Y8_9NOCA</name>